<evidence type="ECO:0000256" key="1">
    <source>
        <dbReference type="SAM" id="MobiDB-lite"/>
    </source>
</evidence>
<feature type="compositionally biased region" description="Low complexity" evidence="1">
    <location>
        <begin position="377"/>
        <end position="388"/>
    </location>
</feature>
<evidence type="ECO:0000313" key="3">
    <source>
        <dbReference type="EMBL" id="MDE50770.1"/>
    </source>
</evidence>
<feature type="region of interest" description="Disordered" evidence="1">
    <location>
        <begin position="365"/>
        <end position="410"/>
    </location>
</feature>
<dbReference type="GO" id="GO:0005737">
    <property type="term" value="C:cytoplasm"/>
    <property type="evidence" value="ECO:0007669"/>
    <property type="project" value="TreeGrafter"/>
</dbReference>
<protein>
    <submittedName>
        <fullName evidence="3">Spatacsin</fullName>
    </submittedName>
</protein>
<reference evidence="3" key="1">
    <citation type="submission" date="2018-10" db="EMBL/GenBank/DDBJ databases">
        <title>Transcriptome assembly of Aceria tosichella (Wheat curl mite) Type 2.</title>
        <authorList>
            <person name="Scully E.D."/>
            <person name="Geib S.M."/>
            <person name="Palmer N.A."/>
            <person name="Gupta A.K."/>
            <person name="Sarath G."/>
            <person name="Tatineni S."/>
        </authorList>
    </citation>
    <scope>NUCLEOTIDE SEQUENCE</scope>
    <source>
        <strain evidence="3">LincolnNE</strain>
    </source>
</reference>
<feature type="compositionally biased region" description="Polar residues" evidence="1">
    <location>
        <begin position="153"/>
        <end position="163"/>
    </location>
</feature>
<organism evidence="3">
    <name type="scientific">Aceria tosichella</name>
    <name type="common">wheat curl mite</name>
    <dbReference type="NCBI Taxonomy" id="561515"/>
    <lineage>
        <taxon>Eukaryota</taxon>
        <taxon>Metazoa</taxon>
        <taxon>Ecdysozoa</taxon>
        <taxon>Arthropoda</taxon>
        <taxon>Chelicerata</taxon>
        <taxon>Arachnida</taxon>
        <taxon>Acari</taxon>
        <taxon>Acariformes</taxon>
        <taxon>Trombidiformes</taxon>
        <taxon>Prostigmata</taxon>
        <taxon>Eupodina</taxon>
        <taxon>Eriophyoidea</taxon>
        <taxon>Eriophyidae</taxon>
        <taxon>Eriophyinae</taxon>
        <taxon>Aceriini</taxon>
        <taxon>Aceria</taxon>
    </lineage>
</organism>
<proteinExistence type="predicted"/>
<dbReference type="InterPro" id="IPR028107">
    <property type="entry name" value="Spatacsin_C_dom"/>
</dbReference>
<dbReference type="PANTHER" id="PTHR13650:SF0">
    <property type="entry name" value="SPATACSIN"/>
    <property type="match status" value="1"/>
</dbReference>
<feature type="region of interest" description="Disordered" evidence="1">
    <location>
        <begin position="153"/>
        <end position="183"/>
    </location>
</feature>
<feature type="domain" description="Spatacsin C-terminal" evidence="2">
    <location>
        <begin position="215"/>
        <end position="356"/>
    </location>
</feature>
<evidence type="ECO:0000259" key="2">
    <source>
        <dbReference type="Pfam" id="PF14649"/>
    </source>
</evidence>
<dbReference type="InterPro" id="IPR028103">
    <property type="entry name" value="Spatacsin"/>
</dbReference>
<feature type="domain" description="Spatacsin C-terminal" evidence="2">
    <location>
        <begin position="453"/>
        <end position="575"/>
    </location>
</feature>
<sequence>MTNDSSTTTNIDELGEEGGSALMRYFEDDQIDQMKDYIRTALDSNSFNCKELIDLAKSGTEAASLVKELASINRVDEAELVDGVAREIVRDIEYHADEHLKRYQKYTLNAPQFSSDIDKFKSKFFNLISILKDVSILARKLLEISPRFELSKPSTPQVSNVNPSDKKWPLNPCHRDTKSQMSEDDATSEDLLAALIESSSSDDFLVLSSSLETITLKDMLVTSLILITSHECFTLSHDIQGVAMVLRRAKFMIKNILAPNNQMELIIKLLTSIGRYNEMKYVFDLFRDRNQFEILLSKGVEKTPELRIALFNYVKKNPEFYALVTLNFSMFREIAESLEASATKRLDKLIQSRKSKRKRPSIIMSSVIGGGGGSGSGTCSASSSGTSSAKQQPNLDGSDEGRENSAISSLTKSSSIGTNLSNMIGSLSGVTNGNIIASPSSGEPTNSKPLYSKDGLNMCLVEMVDAADCFAKAGCYKRSNNCENKAKLIALQLALLPSDTNLLDLKQSELNDTIVSSESFLDAYIIAEAYNYHISWRQALFRNVVLRGQSQYLNDYCSLCELSSALVSELVILFKQYTSNTNNHLSQDELTKLAGSMKSIIACLEDVELKCKLYTQLNLTDARDELLQNPSVKAHLKDLKLA</sequence>
<dbReference type="Pfam" id="PF14649">
    <property type="entry name" value="Spatacsin_C"/>
    <property type="match status" value="2"/>
</dbReference>
<gene>
    <name evidence="3" type="primary">Spg11</name>
    <name evidence="3" type="ORF">g.15476</name>
</gene>
<feature type="compositionally biased region" description="Basic and acidic residues" evidence="1">
    <location>
        <begin position="164"/>
        <end position="178"/>
    </location>
</feature>
<dbReference type="EMBL" id="GGYP01005999">
    <property type="protein sequence ID" value="MDE50770.1"/>
    <property type="molecule type" value="Transcribed_RNA"/>
</dbReference>
<accession>A0A6G1SLJ1</accession>
<name>A0A6G1SLJ1_9ACAR</name>
<dbReference type="PANTHER" id="PTHR13650">
    <property type="entry name" value="SPATACSIN"/>
    <property type="match status" value="1"/>
</dbReference>
<dbReference type="AlphaFoldDB" id="A0A6G1SLJ1"/>